<feature type="transmembrane region" description="Helical" evidence="3">
    <location>
        <begin position="82"/>
        <end position="103"/>
    </location>
</feature>
<evidence type="ECO:0008006" key="8">
    <source>
        <dbReference type="Google" id="ProtNLM"/>
    </source>
</evidence>
<comment type="caution">
    <text evidence="6">The sequence shown here is derived from an EMBL/GenBank/DDBJ whole genome shotgun (WGS) entry which is preliminary data.</text>
</comment>
<keyword evidence="3" id="KW-1133">Transmembrane helix</keyword>
<dbReference type="InterPro" id="IPR007235">
    <property type="entry name" value="Glyco_trans_28_C"/>
</dbReference>
<name>A0A0G0KKD1_9BACT</name>
<dbReference type="Pfam" id="PF03033">
    <property type="entry name" value="Glyco_transf_28"/>
    <property type="match status" value="1"/>
</dbReference>
<feature type="domain" description="Glycosyltransferase family 28 N-terminal" evidence="4">
    <location>
        <begin position="21"/>
        <end position="157"/>
    </location>
</feature>
<organism evidence="6 7">
    <name type="scientific">Candidatus Woesebacteria bacterium GW2011_GWB1_38_5b</name>
    <dbReference type="NCBI Taxonomy" id="1618569"/>
    <lineage>
        <taxon>Bacteria</taxon>
        <taxon>Candidatus Woeseibacteriota</taxon>
    </lineage>
</organism>
<dbReference type="PANTHER" id="PTHR21015">
    <property type="entry name" value="UDP-N-ACETYLGLUCOSAMINE--N-ACETYLMURAMYL-(PENTAPEPTIDE) PYROPHOSPHORYL-UNDECAPRENOL N-ACETYLGLUCOSAMINE TRANSFERASE 1"/>
    <property type="match status" value="1"/>
</dbReference>
<dbReference type="GO" id="GO:0016758">
    <property type="term" value="F:hexosyltransferase activity"/>
    <property type="evidence" value="ECO:0007669"/>
    <property type="project" value="InterPro"/>
</dbReference>
<evidence type="ECO:0000313" key="7">
    <source>
        <dbReference type="Proteomes" id="UP000034181"/>
    </source>
</evidence>
<dbReference type="GO" id="GO:1901137">
    <property type="term" value="P:carbohydrate derivative biosynthetic process"/>
    <property type="evidence" value="ECO:0007669"/>
    <property type="project" value="UniProtKB-ARBA"/>
</dbReference>
<keyword evidence="2" id="KW-0808">Transferase</keyword>
<dbReference type="InterPro" id="IPR004276">
    <property type="entry name" value="GlycoTrans_28_N"/>
</dbReference>
<evidence type="ECO:0000313" key="6">
    <source>
        <dbReference type="EMBL" id="KKQ75970.1"/>
    </source>
</evidence>
<protein>
    <recommendedName>
        <fullName evidence="8">UDP-N-acetylglucosamine--N-acetylmuramyl-(pentapeptide) pyrophosphoryl-undecaprenol N-acetylglucosamine transferase</fullName>
    </recommendedName>
</protein>
<evidence type="ECO:0000259" key="5">
    <source>
        <dbReference type="Pfam" id="PF04101"/>
    </source>
</evidence>
<dbReference type="EMBL" id="LBUZ01000001">
    <property type="protein sequence ID" value="KKQ75970.1"/>
    <property type="molecule type" value="Genomic_DNA"/>
</dbReference>
<dbReference type="CDD" id="cd03785">
    <property type="entry name" value="GT28_MurG"/>
    <property type="match status" value="1"/>
</dbReference>
<dbReference type="SUPFAM" id="SSF53756">
    <property type="entry name" value="UDP-Glycosyltransferase/glycogen phosphorylase"/>
    <property type="match status" value="1"/>
</dbReference>
<dbReference type="Proteomes" id="UP000034181">
    <property type="component" value="Unassembled WGS sequence"/>
</dbReference>
<dbReference type="Gene3D" id="3.40.50.2000">
    <property type="entry name" value="Glycogen Phosphorylase B"/>
    <property type="match status" value="2"/>
</dbReference>
<accession>A0A0G0KKD1</accession>
<keyword evidence="1" id="KW-0328">Glycosyltransferase</keyword>
<reference evidence="6 7" key="1">
    <citation type="journal article" date="2015" name="Nature">
        <title>rRNA introns, odd ribosomes, and small enigmatic genomes across a large radiation of phyla.</title>
        <authorList>
            <person name="Brown C.T."/>
            <person name="Hug L.A."/>
            <person name="Thomas B.C."/>
            <person name="Sharon I."/>
            <person name="Castelle C.J."/>
            <person name="Singh A."/>
            <person name="Wilkins M.J."/>
            <person name="Williams K.H."/>
            <person name="Banfield J.F."/>
        </authorList>
    </citation>
    <scope>NUCLEOTIDE SEQUENCE [LARGE SCALE GENOMIC DNA]</scope>
</reference>
<evidence type="ECO:0000259" key="4">
    <source>
        <dbReference type="Pfam" id="PF03033"/>
    </source>
</evidence>
<dbReference type="AlphaFoldDB" id="A0A0G0KKD1"/>
<proteinExistence type="predicted"/>
<dbReference type="GO" id="GO:0005975">
    <property type="term" value="P:carbohydrate metabolic process"/>
    <property type="evidence" value="ECO:0007669"/>
    <property type="project" value="InterPro"/>
</dbReference>
<gene>
    <name evidence="6" type="ORF">US96_C0001G0046</name>
</gene>
<evidence type="ECO:0000256" key="1">
    <source>
        <dbReference type="ARBA" id="ARBA00022676"/>
    </source>
</evidence>
<feature type="domain" description="Glycosyl transferase family 28 C-terminal" evidence="5">
    <location>
        <begin position="196"/>
        <end position="348"/>
    </location>
</feature>
<evidence type="ECO:0000256" key="2">
    <source>
        <dbReference type="ARBA" id="ARBA00022679"/>
    </source>
</evidence>
<dbReference type="PANTHER" id="PTHR21015:SF22">
    <property type="entry name" value="GLYCOSYLTRANSFERASE"/>
    <property type="match status" value="1"/>
</dbReference>
<sequence>MKSQIKQHRIIFCGAHAATTALSVIQELIKRNENGKYLLYWIGAKSPIEGKRLKGIEHTVFPGLGVTIHEILTGRIQRRFSVYTLPSLAKIPLGFVNALFLLLKIKPHVILSFGGYSAFPVVVMGRLMGVPVILHEQTVAVGLANKFSSFFVNTVAIAREESRNFFPKDKTLLVGNPLMSQIVLLPPKSSKNKKATMFVTGGSRGSQQINNAMNQTLKQLLEKFVVLHQAGEVDYKKFKARQKDLGPNYYIYSTIDPIKIPEFYKRADIVVGRAGANTVSEIIYLGIPSILIPIPWTRFDEQTKNAKMAEKLGVAKIITQDELNGELLFNEVVKLYQNWDTIVKKIDRKTADLDSKAAATLADLLEKQIHA</sequence>
<keyword evidence="3" id="KW-0812">Transmembrane</keyword>
<evidence type="ECO:0000256" key="3">
    <source>
        <dbReference type="SAM" id="Phobius"/>
    </source>
</evidence>
<dbReference type="Pfam" id="PF04101">
    <property type="entry name" value="Glyco_tran_28_C"/>
    <property type="match status" value="1"/>
</dbReference>
<keyword evidence="3" id="KW-0472">Membrane</keyword>